<evidence type="ECO:0000256" key="3">
    <source>
        <dbReference type="ARBA" id="ARBA00022806"/>
    </source>
</evidence>
<dbReference type="CDD" id="cd18011">
    <property type="entry name" value="DEXDc_RapA"/>
    <property type="match status" value="1"/>
</dbReference>
<reference evidence="7 8" key="1">
    <citation type="journal article" date="2010" name="Stand. Genomic Sci.">
        <title>Complete genome sequence of Desulfarculus baarsii type strain (2st14).</title>
        <authorList>
            <person name="Sun H."/>
            <person name="Spring S."/>
            <person name="Lapidus A."/>
            <person name="Davenport K."/>
            <person name="Del Rio T.G."/>
            <person name="Tice H."/>
            <person name="Nolan M."/>
            <person name="Copeland A."/>
            <person name="Cheng J.F."/>
            <person name="Lucas S."/>
            <person name="Tapia R."/>
            <person name="Goodwin L."/>
            <person name="Pitluck S."/>
            <person name="Ivanova N."/>
            <person name="Pagani I."/>
            <person name="Mavromatis K."/>
            <person name="Ovchinnikova G."/>
            <person name="Pati A."/>
            <person name="Chen A."/>
            <person name="Palaniappan K."/>
            <person name="Hauser L."/>
            <person name="Chang Y.J."/>
            <person name="Jeffries C.D."/>
            <person name="Detter J.C."/>
            <person name="Han C."/>
            <person name="Rohde M."/>
            <person name="Brambilla E."/>
            <person name="Goker M."/>
            <person name="Woyke T."/>
            <person name="Bristow J."/>
            <person name="Eisen J.A."/>
            <person name="Markowitz V."/>
            <person name="Hugenholtz P."/>
            <person name="Kyrpides N.C."/>
            <person name="Klenk H.P."/>
            <person name="Land M."/>
        </authorList>
    </citation>
    <scope>NUCLEOTIDE SEQUENCE [LARGE SCALE GENOMIC DNA]</scope>
    <source>
        <strain evidence="8">ATCC 33931 / DSM 2075 / LMG 7858 / VKM B-1802 / 2st14</strain>
    </source>
</reference>
<dbReference type="GO" id="GO:0005524">
    <property type="term" value="F:ATP binding"/>
    <property type="evidence" value="ECO:0007669"/>
    <property type="project" value="UniProtKB-KW"/>
</dbReference>
<dbReference type="RefSeq" id="WP_013259371.1">
    <property type="nucleotide sequence ID" value="NC_014365.1"/>
</dbReference>
<keyword evidence="2" id="KW-0378">Hydrolase</keyword>
<dbReference type="HOGENOM" id="CLU_009866_0_0_7"/>
<dbReference type="InterPro" id="IPR000330">
    <property type="entry name" value="SNF2_N"/>
</dbReference>
<dbReference type="Pfam" id="PF00176">
    <property type="entry name" value="SNF2-rel_dom"/>
    <property type="match status" value="1"/>
</dbReference>
<dbReference type="OrthoDB" id="18878at2"/>
<dbReference type="InterPro" id="IPR038718">
    <property type="entry name" value="SNF2-like_sf"/>
</dbReference>
<dbReference type="KEGG" id="dbr:Deba_2577"/>
<dbReference type="GO" id="GO:0004386">
    <property type="term" value="F:helicase activity"/>
    <property type="evidence" value="ECO:0007669"/>
    <property type="project" value="UniProtKB-KW"/>
</dbReference>
<dbReference type="eggNOG" id="COG0553">
    <property type="taxonomic scope" value="Bacteria"/>
</dbReference>
<dbReference type="Pfam" id="PF00271">
    <property type="entry name" value="Helicase_C"/>
    <property type="match status" value="1"/>
</dbReference>
<dbReference type="InterPro" id="IPR001650">
    <property type="entry name" value="Helicase_C-like"/>
</dbReference>
<accession>E1QK39</accession>
<evidence type="ECO:0000256" key="2">
    <source>
        <dbReference type="ARBA" id="ARBA00022801"/>
    </source>
</evidence>
<evidence type="ECO:0000259" key="6">
    <source>
        <dbReference type="PROSITE" id="PS51194"/>
    </source>
</evidence>
<sequence>MTTTNASSANGVVRFGAVPEPGQLVEVRRRQWVVTDVSSGALSPASNGDQHLVGLSSLDEDSMGEEIQVVWQMEAGAQVLEKAGLPSITGWDSNDRLEAFLDAVRWGAVTNADRSFLQSPFRSGITIEDYQLDPLVRAVEMARVNLLIADDVGLGKTIEAGLVIQELLVRHRARTVFVVCPASLQVKWQTEMQEKFGLEFRIVDTEYVKRLRRERGIHVNPWTSYPRLVTSMDWMKSGEGFRLLKDVLPPHITYPRKFDILVVDEAHNVAPASASMYALESQRTRLIRSLAPHFTHRLFLSATPHNGYQESFTSLLELLDDQRFARTVMPDEKQLHRVMVRRLKSDVVDASGKPVFPVRKLEGLEIDYSEEERQIHALLGEYTADRSKSVEGTRFKYGTDFVHMLLKKRLFSSPMAFALTLAKHRETLERGKPKGDRDTMADRILRKAILKTEEEYSDDSLVEEAQHEAVEVVGELAPSLSREQRDMLDRLTAWSEKARNRVDSKARAILDWLKSHLKTDGHWNGKRVILFTEYRATHSWLHQILTANGYGGDRLMYLHGSMPPDEREPVKAAFQAHPDISPVRILLATDAASEGIDLQNHCNYLIHVEIPWNPNVMEQRNGRIDRHGQKEDTVFIWHPVGKGFSARVAANERSGSVKPGDVAGDHEYLMRAVLKIDTIREDLGSVGPVIARQIEEAMLGRCSDLVFTASAEEDKAAKARKFVTAEKRLQERIARLHERLMEAKNDFHLSPEHISRAVEVALDLAEKPSLKPTGSTKGEKGSVFEVPVLPGSWGRATVGLEHPHTGVRRPITFDHDVAKGRDDVVLAHLNHRLVQMCLRLLREEIWKLDDVKRLHRVAVRTVPDSELRVPAVAVWSRLVITGGDHHRLHEELTLAGGELEHKRFARIAQVGKLEALVAQGSPIEPDQALFDVLKDRFERHADSLMAAVEARSRDRLKFLENTLDRRMKSEIADVRTVLDELEASIRRELKSDRQGDQLYLPGFSAEEMAQVKKDVHALEARLARIPEERKEEKTAIEKHYANPVDRTFPVAVVFLVPASQSRTKQ</sequence>
<gene>
    <name evidence="7" type="ordered locus">Deba_2577</name>
</gene>
<dbReference type="PROSITE" id="PS51192">
    <property type="entry name" value="HELICASE_ATP_BIND_1"/>
    <property type="match status" value="1"/>
</dbReference>
<dbReference type="CDD" id="cd18793">
    <property type="entry name" value="SF2_C_SNF"/>
    <property type="match status" value="1"/>
</dbReference>
<feature type="domain" description="Helicase ATP-binding" evidence="5">
    <location>
        <begin position="137"/>
        <end position="322"/>
    </location>
</feature>
<keyword evidence="8" id="KW-1185">Reference proteome</keyword>
<keyword evidence="3 7" id="KW-0347">Helicase</keyword>
<dbReference type="SMART" id="SM00487">
    <property type="entry name" value="DEXDc"/>
    <property type="match status" value="1"/>
</dbReference>
<dbReference type="InterPro" id="IPR027417">
    <property type="entry name" value="P-loop_NTPase"/>
</dbReference>
<dbReference type="SUPFAM" id="SSF52540">
    <property type="entry name" value="P-loop containing nucleoside triphosphate hydrolases"/>
    <property type="match status" value="2"/>
</dbReference>
<dbReference type="SMART" id="SM00490">
    <property type="entry name" value="HELICc"/>
    <property type="match status" value="1"/>
</dbReference>
<dbReference type="AlphaFoldDB" id="E1QK39"/>
<evidence type="ECO:0000256" key="1">
    <source>
        <dbReference type="ARBA" id="ARBA00022741"/>
    </source>
</evidence>
<protein>
    <submittedName>
        <fullName evidence="7">Helicase domain protein</fullName>
    </submittedName>
</protein>
<proteinExistence type="predicted"/>
<dbReference type="GO" id="GO:0016787">
    <property type="term" value="F:hydrolase activity"/>
    <property type="evidence" value="ECO:0007669"/>
    <property type="project" value="UniProtKB-KW"/>
</dbReference>
<evidence type="ECO:0000256" key="4">
    <source>
        <dbReference type="ARBA" id="ARBA00022840"/>
    </source>
</evidence>
<dbReference type="PROSITE" id="PS51194">
    <property type="entry name" value="HELICASE_CTER"/>
    <property type="match status" value="1"/>
</dbReference>
<dbReference type="STRING" id="644282.Deba_2577"/>
<dbReference type="Gene3D" id="3.40.50.10810">
    <property type="entry name" value="Tandem AAA-ATPase domain"/>
    <property type="match status" value="1"/>
</dbReference>
<dbReference type="NCBIfam" id="NF038317">
    <property type="entry name" value="DISARM_DrmD"/>
    <property type="match status" value="1"/>
</dbReference>
<evidence type="ECO:0000259" key="5">
    <source>
        <dbReference type="PROSITE" id="PS51192"/>
    </source>
</evidence>
<name>E1QK39_DESB2</name>
<dbReference type="Gene3D" id="3.40.50.300">
    <property type="entry name" value="P-loop containing nucleotide triphosphate hydrolases"/>
    <property type="match status" value="1"/>
</dbReference>
<dbReference type="InterPro" id="IPR049730">
    <property type="entry name" value="SNF2/RAD54-like_C"/>
</dbReference>
<dbReference type="Proteomes" id="UP000009047">
    <property type="component" value="Chromosome"/>
</dbReference>
<dbReference type="PANTHER" id="PTHR45766:SF6">
    <property type="entry name" value="SWI_SNF-RELATED MATRIX-ASSOCIATED ACTIN-DEPENDENT REGULATOR OF CHROMATIN SUBFAMILY A-LIKE PROTEIN 1"/>
    <property type="match status" value="1"/>
</dbReference>
<dbReference type="EMBL" id="CP002085">
    <property type="protein sequence ID" value="ADK85932.1"/>
    <property type="molecule type" value="Genomic_DNA"/>
</dbReference>
<keyword evidence="1" id="KW-0547">Nucleotide-binding</keyword>
<evidence type="ECO:0000313" key="8">
    <source>
        <dbReference type="Proteomes" id="UP000009047"/>
    </source>
</evidence>
<keyword evidence="4" id="KW-0067">ATP-binding</keyword>
<evidence type="ECO:0000313" key="7">
    <source>
        <dbReference type="EMBL" id="ADK85932.1"/>
    </source>
</evidence>
<dbReference type="InterPro" id="IPR057342">
    <property type="entry name" value="DEXDc_RapA"/>
</dbReference>
<organism evidence="7 8">
    <name type="scientific">Desulfarculus baarsii (strain ATCC 33931 / DSM 2075 / LMG 7858 / VKM B-1802 / 2st14)</name>
    <dbReference type="NCBI Taxonomy" id="644282"/>
    <lineage>
        <taxon>Bacteria</taxon>
        <taxon>Pseudomonadati</taxon>
        <taxon>Thermodesulfobacteriota</taxon>
        <taxon>Desulfarculia</taxon>
        <taxon>Desulfarculales</taxon>
        <taxon>Desulfarculaceae</taxon>
        <taxon>Desulfarculus</taxon>
    </lineage>
</organism>
<dbReference type="PANTHER" id="PTHR45766">
    <property type="entry name" value="DNA ANNEALING HELICASE AND ENDONUCLEASE ZRANB3 FAMILY MEMBER"/>
    <property type="match status" value="1"/>
</dbReference>
<dbReference type="InterPro" id="IPR014001">
    <property type="entry name" value="Helicase_ATP-bd"/>
</dbReference>
<feature type="domain" description="Helicase C-terminal" evidence="6">
    <location>
        <begin position="509"/>
        <end position="698"/>
    </location>
</feature>